<feature type="transmembrane region" description="Helical" evidence="8">
    <location>
        <begin position="83"/>
        <end position="110"/>
    </location>
</feature>
<dbReference type="PANTHER" id="PTHR34975:SF2">
    <property type="entry name" value="SPORE GERMINATION PROTEIN A2"/>
    <property type="match status" value="1"/>
</dbReference>
<evidence type="ECO:0000256" key="4">
    <source>
        <dbReference type="ARBA" id="ARBA00022544"/>
    </source>
</evidence>
<feature type="transmembrane region" description="Helical" evidence="8">
    <location>
        <begin position="186"/>
        <end position="207"/>
    </location>
</feature>
<feature type="transmembrane region" description="Helical" evidence="8">
    <location>
        <begin position="227"/>
        <end position="246"/>
    </location>
</feature>
<feature type="transmembrane region" description="Helical" evidence="8">
    <location>
        <begin position="276"/>
        <end position="298"/>
    </location>
</feature>
<feature type="transmembrane region" description="Helical" evidence="8">
    <location>
        <begin position="340"/>
        <end position="361"/>
    </location>
</feature>
<dbReference type="PANTHER" id="PTHR34975">
    <property type="entry name" value="SPORE GERMINATION PROTEIN A2"/>
    <property type="match status" value="1"/>
</dbReference>
<evidence type="ECO:0000256" key="8">
    <source>
        <dbReference type="SAM" id="Phobius"/>
    </source>
</evidence>
<reference evidence="9 10" key="1">
    <citation type="submission" date="2019-10" db="EMBL/GenBank/DDBJ databases">
        <title>Alkaliphilus serpentinus sp. nov. and Alkaliphilus pronyensis sp. nov., two novel anaerobic alkaliphilic species isolated from the serpentinized-hosted hydrothermal field of the Prony Bay (New Caledonia).</title>
        <authorList>
            <person name="Postec A."/>
        </authorList>
    </citation>
    <scope>NUCLEOTIDE SEQUENCE [LARGE SCALE GENOMIC DNA]</scope>
    <source>
        <strain evidence="9 10">LacT</strain>
    </source>
</reference>
<name>A0A833MEE9_9FIRM</name>
<evidence type="ECO:0000256" key="3">
    <source>
        <dbReference type="ARBA" id="ARBA00022448"/>
    </source>
</evidence>
<dbReference type="RefSeq" id="WP_151865369.1">
    <property type="nucleotide sequence ID" value="NZ_WBZB01000014.1"/>
</dbReference>
<dbReference type="NCBIfam" id="TIGR00912">
    <property type="entry name" value="2A0309"/>
    <property type="match status" value="1"/>
</dbReference>
<proteinExistence type="inferred from homology"/>
<keyword evidence="7 8" id="KW-0472">Membrane</keyword>
<evidence type="ECO:0000313" key="10">
    <source>
        <dbReference type="Proteomes" id="UP000465601"/>
    </source>
</evidence>
<keyword evidence="4" id="KW-0309">Germination</keyword>
<comment type="similarity">
    <text evidence="2">Belongs to the amino acid-polyamine-organocation (APC) superfamily. Spore germination protein (SGP) (TC 2.A.3.9) family.</text>
</comment>
<evidence type="ECO:0000313" key="9">
    <source>
        <dbReference type="EMBL" id="KAB3531090.1"/>
    </source>
</evidence>
<feature type="transmembrane region" description="Helical" evidence="8">
    <location>
        <begin position="147"/>
        <end position="166"/>
    </location>
</feature>
<feature type="transmembrane region" description="Helical" evidence="8">
    <location>
        <begin position="122"/>
        <end position="140"/>
    </location>
</feature>
<evidence type="ECO:0000256" key="7">
    <source>
        <dbReference type="ARBA" id="ARBA00023136"/>
    </source>
</evidence>
<dbReference type="InterPro" id="IPR004761">
    <property type="entry name" value="Spore_GerAB"/>
</dbReference>
<feature type="transmembrane region" description="Helical" evidence="8">
    <location>
        <begin position="43"/>
        <end position="62"/>
    </location>
</feature>
<organism evidence="9 10">
    <name type="scientific">Alkaliphilus serpentinus</name>
    <dbReference type="NCBI Taxonomy" id="1482731"/>
    <lineage>
        <taxon>Bacteria</taxon>
        <taxon>Bacillati</taxon>
        <taxon>Bacillota</taxon>
        <taxon>Clostridia</taxon>
        <taxon>Peptostreptococcales</taxon>
        <taxon>Natronincolaceae</taxon>
        <taxon>Alkaliphilus</taxon>
    </lineage>
</organism>
<accession>A0A833MEE9</accession>
<dbReference type="GO" id="GO:0009847">
    <property type="term" value="P:spore germination"/>
    <property type="evidence" value="ECO:0007669"/>
    <property type="project" value="InterPro"/>
</dbReference>
<sequence>MDNIKQKNPIIISYWQIFLLTIAQGGGATILNLPGVIEAGRNIWLSNILASFIGYLAIYLHYKPLSVSKIISMPMVLTKYWGRFIGGIVCLYYFYYLFILCNLVLSDVFYFGKITMPETPGYIFAIFLMAPAIYAVKLGLEAMSRFLEFLIPPLIGLYIFLFILVIPKLNFSNLLPIASDGILPILRGAIFNMSFPFADFLPIVFFYQYIKDDINKDRKFIKSTFSAVFLITVMLTFRAITSVAAFEEATLKSLTFPPFNTIRIIEVGDVLERLDAIFIAIFYGTTFFKFTLTYYVACKIVSDYFNAVEVKIFSTPIAVLIGLSMPFLMPSFNIILRTSITYFFITLPLLFILPLLLYVTINVKGNIKG</sequence>
<keyword evidence="10" id="KW-1185">Reference proteome</keyword>
<keyword evidence="5 8" id="KW-0812">Transmembrane</keyword>
<evidence type="ECO:0000256" key="6">
    <source>
        <dbReference type="ARBA" id="ARBA00022989"/>
    </source>
</evidence>
<comment type="caution">
    <text evidence="9">The sequence shown here is derived from an EMBL/GenBank/DDBJ whole genome shotgun (WGS) entry which is preliminary data.</text>
</comment>
<evidence type="ECO:0000256" key="1">
    <source>
        <dbReference type="ARBA" id="ARBA00004141"/>
    </source>
</evidence>
<dbReference type="OrthoDB" id="1675410at2"/>
<feature type="transmembrane region" description="Helical" evidence="8">
    <location>
        <begin position="310"/>
        <end position="328"/>
    </location>
</feature>
<dbReference type="EMBL" id="WBZB01000014">
    <property type="protein sequence ID" value="KAB3531090.1"/>
    <property type="molecule type" value="Genomic_DNA"/>
</dbReference>
<gene>
    <name evidence="9" type="ORF">F8153_05495</name>
</gene>
<evidence type="ECO:0000256" key="5">
    <source>
        <dbReference type="ARBA" id="ARBA00022692"/>
    </source>
</evidence>
<dbReference type="AlphaFoldDB" id="A0A833MEE9"/>
<keyword evidence="3" id="KW-0813">Transport</keyword>
<dbReference type="Proteomes" id="UP000465601">
    <property type="component" value="Unassembled WGS sequence"/>
</dbReference>
<dbReference type="Pfam" id="PF03845">
    <property type="entry name" value="Spore_permease"/>
    <property type="match status" value="1"/>
</dbReference>
<keyword evidence="6 8" id="KW-1133">Transmembrane helix</keyword>
<protein>
    <submittedName>
        <fullName evidence="9">GerAB/ArcD/ProY family transporter</fullName>
    </submittedName>
</protein>
<comment type="subcellular location">
    <subcellularLocation>
        <location evidence="1">Membrane</location>
        <topology evidence="1">Multi-pass membrane protein</topology>
    </subcellularLocation>
</comment>
<dbReference type="GO" id="GO:0016020">
    <property type="term" value="C:membrane"/>
    <property type="evidence" value="ECO:0007669"/>
    <property type="project" value="UniProtKB-SubCell"/>
</dbReference>
<evidence type="ECO:0000256" key="2">
    <source>
        <dbReference type="ARBA" id="ARBA00007998"/>
    </source>
</evidence>
<feature type="transmembrane region" description="Helical" evidence="8">
    <location>
        <begin position="12"/>
        <end position="31"/>
    </location>
</feature>